<dbReference type="Pfam" id="PF07645">
    <property type="entry name" value="EGF_CA"/>
    <property type="match status" value="1"/>
</dbReference>
<evidence type="ECO:0000259" key="23">
    <source>
        <dbReference type="PROSITE" id="PS50011"/>
    </source>
</evidence>
<evidence type="ECO:0000256" key="17">
    <source>
        <dbReference type="ARBA" id="ARBA00047951"/>
    </source>
</evidence>
<dbReference type="PROSITE" id="PS00107">
    <property type="entry name" value="PROTEIN_KINASE_ATP"/>
    <property type="match status" value="1"/>
</dbReference>
<evidence type="ECO:0000256" key="11">
    <source>
        <dbReference type="ARBA" id="ARBA00022840"/>
    </source>
</evidence>
<feature type="domain" description="Protein kinase" evidence="23">
    <location>
        <begin position="412"/>
        <end position="696"/>
    </location>
</feature>
<keyword evidence="4" id="KW-0597">Phosphoprotein</keyword>
<dbReference type="InterPro" id="IPR017441">
    <property type="entry name" value="Protein_kinase_ATP_BS"/>
</dbReference>
<evidence type="ECO:0000256" key="2">
    <source>
        <dbReference type="ARBA" id="ARBA00022527"/>
    </source>
</evidence>
<evidence type="ECO:0000256" key="19">
    <source>
        <dbReference type="PROSITE-ProRule" id="PRU00076"/>
    </source>
</evidence>
<dbReference type="Gene3D" id="2.10.25.10">
    <property type="entry name" value="Laminin"/>
    <property type="match status" value="2"/>
</dbReference>
<keyword evidence="9 20" id="KW-0547">Nucleotide-binding</keyword>
<dbReference type="Gene3D" id="1.10.510.10">
    <property type="entry name" value="Transferase(Phosphotransferase) domain 1"/>
    <property type="match status" value="1"/>
</dbReference>
<evidence type="ECO:0000256" key="13">
    <source>
        <dbReference type="ARBA" id="ARBA00023136"/>
    </source>
</evidence>
<keyword evidence="7 22" id="KW-0732">Signal</keyword>
<dbReference type="GO" id="GO:0004674">
    <property type="term" value="F:protein serine/threonine kinase activity"/>
    <property type="evidence" value="ECO:0007669"/>
    <property type="project" value="UniProtKB-KW"/>
</dbReference>
<dbReference type="FunFam" id="1.10.510.10:FF:000084">
    <property type="entry name" value="Wall-associated receptor kinase 2"/>
    <property type="match status" value="1"/>
</dbReference>
<dbReference type="Pfam" id="PF00069">
    <property type="entry name" value="Pkinase"/>
    <property type="match status" value="1"/>
</dbReference>
<dbReference type="GO" id="GO:0005524">
    <property type="term" value="F:ATP binding"/>
    <property type="evidence" value="ECO:0007669"/>
    <property type="project" value="UniProtKB-UniRule"/>
</dbReference>
<sequence>MGLHGMLVRISLIGLIISPVLVIAASLAKPADGCPNKCGDVEIPYPFGLSKDCSLNEDFLITCDKKEAKTGNLIIKKISIEAHDLRVLQFVARDCYNQNGDSVKVNKARLNAAMTTISNAKNKFIVVGCDTYASLNGVQNGEQYSMGCMSICKSLRNVVNGSCSGVGCCEVAIPDGLKDMSMEVHSFHNHTDVSNFNPCGYAFVVEQGQFNFSSRYLRNLKNEKLPLVLKWAIGNETCGEAARKNKKIVCKGNSKCSNLIHSKLGYRCKCNSGYRGNPYLPHGCQDINECKDPTLNNCTKAGHCVNTQGNYTCRCPKWQRGDGRKDGEGCVADPFLELKIAIVAGISLIAIVVVCSWLYFVIQKRRLVKLKEKYFRRNGGLILQQQLSSEEGSSETFKIFTAKELKKATSYYDESKIIGKGGYGTVYKGFLPNNRIVAIKKPKTVDENQIEQFINEVVVLSQINHRNVVKLLGCCLETRVPLLVYEYVSNGALFNHIHKESIASTILLSWKTRLSIAVEIADALSYLHSAASIPIIHRDVKSTNILLDDDFIAKVSDFGTSRLVPQDQKQLVTIVQGTLGYLDPEYMQTNQLTEKSDVYSFGVVLVELLTGQKALSFARPEEQRSLAMYFLFSLKENQLFEILENGMVEQSNMEQVKEFAKLAAKCLEVKGDERPTMKEVAIELDGLRKMEKHPWDNVESNSE</sequence>
<dbReference type="GO" id="GO:0005886">
    <property type="term" value="C:plasma membrane"/>
    <property type="evidence" value="ECO:0007669"/>
    <property type="project" value="TreeGrafter"/>
</dbReference>
<dbReference type="PROSITE" id="PS01187">
    <property type="entry name" value="EGF_CA"/>
    <property type="match status" value="1"/>
</dbReference>
<dbReference type="InterPro" id="IPR045274">
    <property type="entry name" value="WAK-like"/>
</dbReference>
<dbReference type="CDD" id="cd00054">
    <property type="entry name" value="EGF_CA"/>
    <property type="match status" value="1"/>
</dbReference>
<comment type="catalytic activity">
    <reaction evidence="16">
        <text>L-seryl-[protein] + ATP = O-phospho-L-seryl-[protein] + ADP + H(+)</text>
        <dbReference type="Rhea" id="RHEA:17989"/>
        <dbReference type="Rhea" id="RHEA-COMP:9863"/>
        <dbReference type="Rhea" id="RHEA-COMP:11604"/>
        <dbReference type="ChEBI" id="CHEBI:15378"/>
        <dbReference type="ChEBI" id="CHEBI:29999"/>
        <dbReference type="ChEBI" id="CHEBI:30616"/>
        <dbReference type="ChEBI" id="CHEBI:83421"/>
        <dbReference type="ChEBI" id="CHEBI:456216"/>
    </reaction>
</comment>
<dbReference type="InterPro" id="IPR025287">
    <property type="entry name" value="WAK_GUB"/>
</dbReference>
<keyword evidence="2" id="KW-0723">Serine/threonine-protein kinase</keyword>
<dbReference type="PANTHER" id="PTHR27005">
    <property type="entry name" value="WALL-ASSOCIATED RECEPTOR KINASE-LIKE 21"/>
    <property type="match status" value="1"/>
</dbReference>
<keyword evidence="12 21" id="KW-1133">Transmembrane helix</keyword>
<dbReference type="PROSITE" id="PS50026">
    <property type="entry name" value="EGF_3"/>
    <property type="match status" value="1"/>
</dbReference>
<dbReference type="FunFam" id="3.30.200.20:FF:000043">
    <property type="entry name" value="Wall-associated receptor kinase 2"/>
    <property type="match status" value="1"/>
</dbReference>
<feature type="transmembrane region" description="Helical" evidence="21">
    <location>
        <begin position="340"/>
        <end position="362"/>
    </location>
</feature>
<evidence type="ECO:0000256" key="15">
    <source>
        <dbReference type="ARBA" id="ARBA00023180"/>
    </source>
</evidence>
<dbReference type="InterPro" id="IPR000719">
    <property type="entry name" value="Prot_kinase_dom"/>
</dbReference>
<gene>
    <name evidence="25" type="ORF">RGQ29_030950</name>
</gene>
<comment type="function">
    <text evidence="18">Serine/threonine-protein kinase that may function as a signaling receptor of extracellular matrix component. Binding to pectin may have significance in the control of cell expansion, morphogenesis and development.</text>
</comment>
<feature type="domain" description="EGF-like" evidence="24">
    <location>
        <begin position="286"/>
        <end position="322"/>
    </location>
</feature>
<dbReference type="InterPro" id="IPR000742">
    <property type="entry name" value="EGF"/>
</dbReference>
<dbReference type="InterPro" id="IPR011009">
    <property type="entry name" value="Kinase-like_dom_sf"/>
</dbReference>
<keyword evidence="14" id="KW-1015">Disulfide bond</keyword>
<evidence type="ECO:0000313" key="26">
    <source>
        <dbReference type="Proteomes" id="UP001324115"/>
    </source>
</evidence>
<evidence type="ECO:0000256" key="16">
    <source>
        <dbReference type="ARBA" id="ARBA00047558"/>
    </source>
</evidence>
<evidence type="ECO:0000256" key="12">
    <source>
        <dbReference type="ARBA" id="ARBA00022989"/>
    </source>
</evidence>
<organism evidence="25 26">
    <name type="scientific">Quercus rubra</name>
    <name type="common">Northern red oak</name>
    <name type="synonym">Quercus borealis</name>
    <dbReference type="NCBI Taxonomy" id="3512"/>
    <lineage>
        <taxon>Eukaryota</taxon>
        <taxon>Viridiplantae</taxon>
        <taxon>Streptophyta</taxon>
        <taxon>Embryophyta</taxon>
        <taxon>Tracheophyta</taxon>
        <taxon>Spermatophyta</taxon>
        <taxon>Magnoliopsida</taxon>
        <taxon>eudicotyledons</taxon>
        <taxon>Gunneridae</taxon>
        <taxon>Pentapetalae</taxon>
        <taxon>rosids</taxon>
        <taxon>fabids</taxon>
        <taxon>Fagales</taxon>
        <taxon>Fagaceae</taxon>
        <taxon>Quercus</taxon>
    </lineage>
</organism>
<keyword evidence="11 20" id="KW-0067">ATP-binding</keyword>
<evidence type="ECO:0000256" key="10">
    <source>
        <dbReference type="ARBA" id="ARBA00022777"/>
    </source>
</evidence>
<dbReference type="PROSITE" id="PS00108">
    <property type="entry name" value="PROTEIN_KINASE_ST"/>
    <property type="match status" value="1"/>
</dbReference>
<feature type="binding site" evidence="20">
    <location>
        <position position="441"/>
    </location>
    <ligand>
        <name>ATP</name>
        <dbReference type="ChEBI" id="CHEBI:30616"/>
    </ligand>
</feature>
<keyword evidence="8" id="KW-0677">Repeat</keyword>
<evidence type="ECO:0000256" key="18">
    <source>
        <dbReference type="ARBA" id="ARBA00058961"/>
    </source>
</evidence>
<dbReference type="CDD" id="cd14066">
    <property type="entry name" value="STKc_IRAK"/>
    <property type="match status" value="1"/>
</dbReference>
<dbReference type="PANTHER" id="PTHR27005:SF468">
    <property type="entry name" value="OS01G0310500 PROTEIN"/>
    <property type="match status" value="1"/>
</dbReference>
<dbReference type="GO" id="GO:0005509">
    <property type="term" value="F:calcium ion binding"/>
    <property type="evidence" value="ECO:0007669"/>
    <property type="project" value="InterPro"/>
</dbReference>
<evidence type="ECO:0000256" key="4">
    <source>
        <dbReference type="ARBA" id="ARBA00022553"/>
    </source>
</evidence>
<dbReference type="EMBL" id="JAXUIC010000009">
    <property type="protein sequence ID" value="KAK4572728.1"/>
    <property type="molecule type" value="Genomic_DNA"/>
</dbReference>
<evidence type="ECO:0000256" key="22">
    <source>
        <dbReference type="SAM" id="SignalP"/>
    </source>
</evidence>
<reference evidence="25 26" key="1">
    <citation type="journal article" date="2023" name="G3 (Bethesda)">
        <title>A haplotype-resolved chromosome-scale genome for Quercus rubra L. provides insights into the genetics of adaptive traits for red oak species.</title>
        <authorList>
            <person name="Kapoor B."/>
            <person name="Jenkins J."/>
            <person name="Schmutz J."/>
            <person name="Zhebentyayeva T."/>
            <person name="Kuelheim C."/>
            <person name="Coggeshall M."/>
            <person name="Heim C."/>
            <person name="Lasky J.R."/>
            <person name="Leites L."/>
            <person name="Islam-Faridi N."/>
            <person name="Romero-Severson J."/>
            <person name="DeLeo V.L."/>
            <person name="Lucas S.M."/>
            <person name="Lazic D."/>
            <person name="Gailing O."/>
            <person name="Carlson J."/>
            <person name="Staton M."/>
        </authorList>
    </citation>
    <scope>NUCLEOTIDE SEQUENCE [LARGE SCALE GENOMIC DNA]</scope>
    <source>
        <strain evidence="25">Pseudo-F2</strain>
    </source>
</reference>
<evidence type="ECO:0000313" key="25">
    <source>
        <dbReference type="EMBL" id="KAK4572728.1"/>
    </source>
</evidence>
<dbReference type="PROSITE" id="PS00010">
    <property type="entry name" value="ASX_HYDROXYL"/>
    <property type="match status" value="1"/>
</dbReference>
<evidence type="ECO:0000256" key="1">
    <source>
        <dbReference type="ARBA" id="ARBA00004479"/>
    </source>
</evidence>
<name>A0AAN7IB95_QUERU</name>
<dbReference type="SMART" id="SM00220">
    <property type="entry name" value="S_TKc"/>
    <property type="match status" value="1"/>
</dbReference>
<comment type="catalytic activity">
    <reaction evidence="17">
        <text>L-threonyl-[protein] + ATP = O-phospho-L-threonyl-[protein] + ADP + H(+)</text>
        <dbReference type="Rhea" id="RHEA:46608"/>
        <dbReference type="Rhea" id="RHEA-COMP:11060"/>
        <dbReference type="Rhea" id="RHEA-COMP:11605"/>
        <dbReference type="ChEBI" id="CHEBI:15378"/>
        <dbReference type="ChEBI" id="CHEBI:30013"/>
        <dbReference type="ChEBI" id="CHEBI:30616"/>
        <dbReference type="ChEBI" id="CHEBI:61977"/>
        <dbReference type="ChEBI" id="CHEBI:456216"/>
    </reaction>
</comment>
<protein>
    <submittedName>
        <fullName evidence="25">Uncharacterized protein</fullName>
    </submittedName>
</protein>
<evidence type="ECO:0000256" key="7">
    <source>
        <dbReference type="ARBA" id="ARBA00022729"/>
    </source>
</evidence>
<keyword evidence="15" id="KW-0325">Glycoprotein</keyword>
<dbReference type="Gene3D" id="3.30.200.20">
    <property type="entry name" value="Phosphorylase Kinase, domain 1"/>
    <property type="match status" value="1"/>
</dbReference>
<evidence type="ECO:0000259" key="24">
    <source>
        <dbReference type="PROSITE" id="PS50026"/>
    </source>
</evidence>
<evidence type="ECO:0000256" key="3">
    <source>
        <dbReference type="ARBA" id="ARBA00022536"/>
    </source>
</evidence>
<comment type="caution">
    <text evidence="19">Lacks conserved residue(s) required for the propagation of feature annotation.</text>
</comment>
<dbReference type="InterPro" id="IPR000152">
    <property type="entry name" value="EGF-type_Asp/Asn_hydroxyl_site"/>
</dbReference>
<dbReference type="PROSITE" id="PS50011">
    <property type="entry name" value="PROTEIN_KINASE_DOM"/>
    <property type="match status" value="1"/>
</dbReference>
<dbReference type="InterPro" id="IPR008271">
    <property type="entry name" value="Ser/Thr_kinase_AS"/>
</dbReference>
<comment type="caution">
    <text evidence="25">The sequence shown here is derived from an EMBL/GenBank/DDBJ whole genome shotgun (WGS) entry which is preliminary data.</text>
</comment>
<dbReference type="FunFam" id="2.10.25.10:FF:000038">
    <property type="entry name" value="Fibrillin 2"/>
    <property type="match status" value="1"/>
</dbReference>
<dbReference type="GO" id="GO:0030247">
    <property type="term" value="F:polysaccharide binding"/>
    <property type="evidence" value="ECO:0007669"/>
    <property type="project" value="InterPro"/>
</dbReference>
<dbReference type="Proteomes" id="UP001324115">
    <property type="component" value="Unassembled WGS sequence"/>
</dbReference>
<dbReference type="SUPFAM" id="SSF56112">
    <property type="entry name" value="Protein kinase-like (PK-like)"/>
    <property type="match status" value="1"/>
</dbReference>
<dbReference type="Pfam" id="PF13947">
    <property type="entry name" value="GUB_WAK_bind"/>
    <property type="match status" value="1"/>
</dbReference>
<evidence type="ECO:0000256" key="21">
    <source>
        <dbReference type="SAM" id="Phobius"/>
    </source>
</evidence>
<evidence type="ECO:0000256" key="6">
    <source>
        <dbReference type="ARBA" id="ARBA00022692"/>
    </source>
</evidence>
<dbReference type="GO" id="GO:0007166">
    <property type="term" value="P:cell surface receptor signaling pathway"/>
    <property type="evidence" value="ECO:0007669"/>
    <property type="project" value="InterPro"/>
</dbReference>
<feature type="signal peptide" evidence="22">
    <location>
        <begin position="1"/>
        <end position="33"/>
    </location>
</feature>
<keyword evidence="10" id="KW-0418">Kinase</keyword>
<keyword evidence="5" id="KW-0808">Transferase</keyword>
<evidence type="ECO:0000256" key="20">
    <source>
        <dbReference type="PROSITE-ProRule" id="PRU10141"/>
    </source>
</evidence>
<dbReference type="SMART" id="SM00179">
    <property type="entry name" value="EGF_CA"/>
    <property type="match status" value="1"/>
</dbReference>
<evidence type="ECO:0000256" key="9">
    <source>
        <dbReference type="ARBA" id="ARBA00022741"/>
    </source>
</evidence>
<keyword evidence="26" id="KW-1185">Reference proteome</keyword>
<proteinExistence type="predicted"/>
<comment type="subcellular location">
    <subcellularLocation>
        <location evidence="1">Membrane</location>
        <topology evidence="1">Single-pass type I membrane protein</topology>
    </subcellularLocation>
</comment>
<evidence type="ECO:0000256" key="14">
    <source>
        <dbReference type="ARBA" id="ARBA00023157"/>
    </source>
</evidence>
<dbReference type="SUPFAM" id="SSF57196">
    <property type="entry name" value="EGF/Laminin"/>
    <property type="match status" value="1"/>
</dbReference>
<feature type="chain" id="PRO_5042823031" evidence="22">
    <location>
        <begin position="34"/>
        <end position="703"/>
    </location>
</feature>
<dbReference type="InterPro" id="IPR049883">
    <property type="entry name" value="NOTCH1_EGF-like"/>
</dbReference>
<evidence type="ECO:0000256" key="8">
    <source>
        <dbReference type="ARBA" id="ARBA00022737"/>
    </source>
</evidence>
<evidence type="ECO:0000256" key="5">
    <source>
        <dbReference type="ARBA" id="ARBA00022679"/>
    </source>
</evidence>
<accession>A0AAN7IB95</accession>
<keyword evidence="3 19" id="KW-0245">EGF-like domain</keyword>
<dbReference type="InterPro" id="IPR018097">
    <property type="entry name" value="EGF_Ca-bd_CS"/>
</dbReference>
<dbReference type="InterPro" id="IPR001881">
    <property type="entry name" value="EGF-like_Ca-bd_dom"/>
</dbReference>
<keyword evidence="13 21" id="KW-0472">Membrane</keyword>
<dbReference type="AlphaFoldDB" id="A0AAN7IB95"/>
<keyword evidence="6 21" id="KW-0812">Transmembrane</keyword>
<dbReference type="SMART" id="SM00181">
    <property type="entry name" value="EGF"/>
    <property type="match status" value="2"/>
</dbReference>